<gene>
    <name evidence="2" type="ORF">N7456_007611</name>
</gene>
<name>A0A9W9FB07_9EURO</name>
<protein>
    <recommendedName>
        <fullName evidence="1">Heterokaryon incompatibility domain-containing protein</fullName>
    </recommendedName>
</protein>
<evidence type="ECO:0000259" key="1">
    <source>
        <dbReference type="Pfam" id="PF06985"/>
    </source>
</evidence>
<evidence type="ECO:0000313" key="2">
    <source>
        <dbReference type="EMBL" id="KAJ5096890.1"/>
    </source>
</evidence>
<dbReference type="Pfam" id="PF26639">
    <property type="entry name" value="Het-6_barrel"/>
    <property type="match status" value="1"/>
</dbReference>
<reference evidence="2" key="1">
    <citation type="submission" date="2022-11" db="EMBL/GenBank/DDBJ databases">
        <authorList>
            <person name="Petersen C."/>
        </authorList>
    </citation>
    <scope>NUCLEOTIDE SEQUENCE</scope>
    <source>
        <strain evidence="2">IBT 30069</strain>
    </source>
</reference>
<dbReference type="Pfam" id="PF06985">
    <property type="entry name" value="HET"/>
    <property type="match status" value="1"/>
</dbReference>
<dbReference type="PANTHER" id="PTHR24148:SF64">
    <property type="entry name" value="HETEROKARYON INCOMPATIBILITY DOMAIN-CONTAINING PROTEIN"/>
    <property type="match status" value="1"/>
</dbReference>
<sequence>MPLFTRRLRDSITANPLPKEAITPDYKPLLAGQIRTLELLPGLAGEIIKCCLKPIFLYEQPVYDALSYCWGDHTLSKVIESDGKVVNITESLFSALSHLRDETRTKVLWVDALCINQSDNHEKTVQVAGMREIYAKASGVRIWLGPASHDSDVAMAYVNECAKIWARDGRPHGTTSAEGVVNPFQHSKAFAKGPVRALLELVRRPWFSRVWVIQECALAANRATVHAGSEQTLWLDFADVCAWAVESGIAMYAPSRVEKPIMLKCAGEEVTKTTRPSFPEEDLLPLLQRFRQFDATDARDKVYGLCGLADASAGESPYIMVNYKLSTNEVYRNFALTDLRRGKDLKILSVPRVTNDPSHLPSWVPRWDTSDLASSFLISKPEKSHNWKASKDSIPHIDLSRLPNRLGLKAMVVDTVEKVGNPWQRQDVPELSQTPKVLMEVSQIVRYQVKTTFEWSDLAQIESQEPYELTGESKRDAFWQVFINGCSSDEEREIMKEKFETANAIYRRHRVVHDLKLDRHVGTFLLGGAVMVTAYNFAVKVGLESAESLTPKDFDFQNAVNEAATQKSMFRTKNGILGLGSKLAKPGDTVVLAQGVRAPLVLRKDGNDFQLIGDAYVHGLMNGGKFSQEKCTDIWLV</sequence>
<evidence type="ECO:0000313" key="3">
    <source>
        <dbReference type="Proteomes" id="UP001149165"/>
    </source>
</evidence>
<dbReference type="Proteomes" id="UP001149165">
    <property type="component" value="Unassembled WGS sequence"/>
</dbReference>
<proteinExistence type="predicted"/>
<feature type="domain" description="Heterokaryon incompatibility" evidence="1">
    <location>
        <begin position="63"/>
        <end position="215"/>
    </location>
</feature>
<organism evidence="2 3">
    <name type="scientific">Penicillium angulare</name>
    <dbReference type="NCBI Taxonomy" id="116970"/>
    <lineage>
        <taxon>Eukaryota</taxon>
        <taxon>Fungi</taxon>
        <taxon>Dikarya</taxon>
        <taxon>Ascomycota</taxon>
        <taxon>Pezizomycotina</taxon>
        <taxon>Eurotiomycetes</taxon>
        <taxon>Eurotiomycetidae</taxon>
        <taxon>Eurotiales</taxon>
        <taxon>Aspergillaceae</taxon>
        <taxon>Penicillium</taxon>
    </lineage>
</organism>
<dbReference type="OrthoDB" id="4369883at2759"/>
<dbReference type="AlphaFoldDB" id="A0A9W9FB07"/>
<accession>A0A9W9FB07</accession>
<dbReference type="InterPro" id="IPR010730">
    <property type="entry name" value="HET"/>
</dbReference>
<dbReference type="InterPro" id="IPR052895">
    <property type="entry name" value="HetReg/Transcr_Mod"/>
</dbReference>
<comment type="caution">
    <text evidence="2">The sequence shown here is derived from an EMBL/GenBank/DDBJ whole genome shotgun (WGS) entry which is preliminary data.</text>
</comment>
<dbReference type="EMBL" id="JAPQKH010000005">
    <property type="protein sequence ID" value="KAJ5096890.1"/>
    <property type="molecule type" value="Genomic_DNA"/>
</dbReference>
<dbReference type="PANTHER" id="PTHR24148">
    <property type="entry name" value="ANKYRIN REPEAT DOMAIN-CONTAINING PROTEIN 39 HOMOLOG-RELATED"/>
    <property type="match status" value="1"/>
</dbReference>
<reference evidence="2" key="2">
    <citation type="journal article" date="2023" name="IMA Fungus">
        <title>Comparative genomic study of the Penicillium genus elucidates a diverse pangenome and 15 lateral gene transfer events.</title>
        <authorList>
            <person name="Petersen C."/>
            <person name="Sorensen T."/>
            <person name="Nielsen M.R."/>
            <person name="Sondergaard T.E."/>
            <person name="Sorensen J.L."/>
            <person name="Fitzpatrick D.A."/>
            <person name="Frisvad J.C."/>
            <person name="Nielsen K.L."/>
        </authorList>
    </citation>
    <scope>NUCLEOTIDE SEQUENCE</scope>
    <source>
        <strain evidence="2">IBT 30069</strain>
    </source>
</reference>
<keyword evidence="3" id="KW-1185">Reference proteome</keyword>